<name>A0A318U6P8_9SPHI</name>
<dbReference type="InterPro" id="IPR036271">
    <property type="entry name" value="Tet_transcr_reg_TetR-rel_C_sf"/>
</dbReference>
<dbReference type="Proteomes" id="UP000248198">
    <property type="component" value="Unassembled WGS sequence"/>
</dbReference>
<evidence type="ECO:0000256" key="1">
    <source>
        <dbReference type="ARBA" id="ARBA00023015"/>
    </source>
</evidence>
<dbReference type="EMBL" id="QKLU01000010">
    <property type="protein sequence ID" value="PYF69384.1"/>
    <property type="molecule type" value="Genomic_DNA"/>
</dbReference>
<dbReference type="PROSITE" id="PS50977">
    <property type="entry name" value="HTH_TETR_2"/>
    <property type="match status" value="1"/>
</dbReference>
<dbReference type="PANTHER" id="PTHR47506:SF3">
    <property type="entry name" value="HTH-TYPE TRANSCRIPTIONAL REGULATOR LMRA"/>
    <property type="match status" value="1"/>
</dbReference>
<dbReference type="Gene3D" id="1.10.357.10">
    <property type="entry name" value="Tetracycline Repressor, domain 2"/>
    <property type="match status" value="1"/>
</dbReference>
<dbReference type="InterPro" id="IPR011075">
    <property type="entry name" value="TetR_C"/>
</dbReference>
<keyword evidence="1" id="KW-0805">Transcription regulation</keyword>
<evidence type="ECO:0000313" key="6">
    <source>
        <dbReference type="EMBL" id="PYF69384.1"/>
    </source>
</evidence>
<organism evidence="6 7">
    <name type="scientific">Pedobacter nutrimenti</name>
    <dbReference type="NCBI Taxonomy" id="1241337"/>
    <lineage>
        <taxon>Bacteria</taxon>
        <taxon>Pseudomonadati</taxon>
        <taxon>Bacteroidota</taxon>
        <taxon>Sphingobacteriia</taxon>
        <taxon>Sphingobacteriales</taxon>
        <taxon>Sphingobacteriaceae</taxon>
        <taxon>Pedobacter</taxon>
    </lineage>
</organism>
<feature type="DNA-binding region" description="H-T-H motif" evidence="4">
    <location>
        <begin position="46"/>
        <end position="65"/>
    </location>
</feature>
<keyword evidence="2 4" id="KW-0238">DNA-binding</keyword>
<protein>
    <submittedName>
        <fullName evidence="6">TetR family transcriptional regulator</fullName>
    </submittedName>
</protein>
<keyword evidence="7" id="KW-1185">Reference proteome</keyword>
<sequence length="214" mass="23848">MTTPHINTIWYICTMENKLSKSERTRNFIIEVTADIFNKKGYAGTALSDLTLATGLSKGSIYGNFENKEEVALAVFDYNLEKINRIVQQHIQKADSFQDKLMVYAKVYDQFNIAGFPQGGCPILNTATEADDTHNLLKDKAAKAVIRWKKGLEHLILSGVEAGEFKKGTDHTRMALSIIALIEGGIMIAKVTNSQASLDKIMLTIRHLIEQIKA</sequence>
<dbReference type="SUPFAM" id="SSF46689">
    <property type="entry name" value="Homeodomain-like"/>
    <property type="match status" value="1"/>
</dbReference>
<gene>
    <name evidence="6" type="ORF">B0O44_11022</name>
</gene>
<evidence type="ECO:0000256" key="4">
    <source>
        <dbReference type="PROSITE-ProRule" id="PRU00335"/>
    </source>
</evidence>
<accession>A0A318U6P8</accession>
<dbReference type="GO" id="GO:0003677">
    <property type="term" value="F:DNA binding"/>
    <property type="evidence" value="ECO:0007669"/>
    <property type="project" value="UniProtKB-UniRule"/>
</dbReference>
<reference evidence="6 7" key="1">
    <citation type="submission" date="2018-06" db="EMBL/GenBank/DDBJ databases">
        <title>Genomic Encyclopedia of Archaeal and Bacterial Type Strains, Phase II (KMG-II): from individual species to whole genera.</title>
        <authorList>
            <person name="Goeker M."/>
        </authorList>
    </citation>
    <scope>NUCLEOTIDE SEQUENCE [LARGE SCALE GENOMIC DNA]</scope>
    <source>
        <strain evidence="6 7">DSM 27372</strain>
    </source>
</reference>
<evidence type="ECO:0000313" key="7">
    <source>
        <dbReference type="Proteomes" id="UP000248198"/>
    </source>
</evidence>
<dbReference type="PANTHER" id="PTHR47506">
    <property type="entry name" value="TRANSCRIPTIONAL REGULATORY PROTEIN"/>
    <property type="match status" value="1"/>
</dbReference>
<dbReference type="InterPro" id="IPR001647">
    <property type="entry name" value="HTH_TetR"/>
</dbReference>
<dbReference type="InterPro" id="IPR009057">
    <property type="entry name" value="Homeodomain-like_sf"/>
</dbReference>
<feature type="domain" description="HTH tetR-type" evidence="5">
    <location>
        <begin position="23"/>
        <end position="83"/>
    </location>
</feature>
<proteinExistence type="predicted"/>
<dbReference type="SUPFAM" id="SSF48498">
    <property type="entry name" value="Tetracyclin repressor-like, C-terminal domain"/>
    <property type="match status" value="1"/>
</dbReference>
<evidence type="ECO:0000256" key="3">
    <source>
        <dbReference type="ARBA" id="ARBA00023163"/>
    </source>
</evidence>
<dbReference type="PRINTS" id="PR00455">
    <property type="entry name" value="HTHTETR"/>
</dbReference>
<evidence type="ECO:0000259" key="5">
    <source>
        <dbReference type="PROSITE" id="PS50977"/>
    </source>
</evidence>
<dbReference type="Pfam" id="PF00440">
    <property type="entry name" value="TetR_N"/>
    <property type="match status" value="1"/>
</dbReference>
<comment type="caution">
    <text evidence="6">The sequence shown here is derived from an EMBL/GenBank/DDBJ whole genome shotgun (WGS) entry which is preliminary data.</text>
</comment>
<dbReference type="Pfam" id="PF16925">
    <property type="entry name" value="TetR_C_13"/>
    <property type="match status" value="1"/>
</dbReference>
<keyword evidence="3" id="KW-0804">Transcription</keyword>
<evidence type="ECO:0000256" key="2">
    <source>
        <dbReference type="ARBA" id="ARBA00023125"/>
    </source>
</evidence>
<dbReference type="AlphaFoldDB" id="A0A318U6P8"/>